<proteinExistence type="inferred from homology"/>
<feature type="transmembrane region" description="Helical" evidence="8">
    <location>
        <begin position="368"/>
        <end position="390"/>
    </location>
</feature>
<dbReference type="Proteomes" id="UP000183832">
    <property type="component" value="Unassembled WGS sequence"/>
</dbReference>
<feature type="transmembrane region" description="Helical" evidence="8">
    <location>
        <begin position="402"/>
        <end position="429"/>
    </location>
</feature>
<keyword evidence="4 8" id="KW-1133">Transmembrane helix</keyword>
<feature type="transmembrane region" description="Helical" evidence="8">
    <location>
        <begin position="191"/>
        <end position="209"/>
    </location>
</feature>
<dbReference type="PROSITE" id="PS00216">
    <property type="entry name" value="SUGAR_TRANSPORT_1"/>
    <property type="match status" value="1"/>
</dbReference>
<dbReference type="GO" id="GO:0051119">
    <property type="term" value="F:sugar transmembrane transporter activity"/>
    <property type="evidence" value="ECO:0007669"/>
    <property type="project" value="InterPro"/>
</dbReference>
<keyword evidence="7" id="KW-0813">Transport</keyword>
<dbReference type="PROSITE" id="PS00217">
    <property type="entry name" value="SUGAR_TRANSPORT_2"/>
    <property type="match status" value="1"/>
</dbReference>
<evidence type="ECO:0000259" key="9">
    <source>
        <dbReference type="PROSITE" id="PS50850"/>
    </source>
</evidence>
<dbReference type="PROSITE" id="PS50850">
    <property type="entry name" value="MFS"/>
    <property type="match status" value="1"/>
</dbReference>
<dbReference type="FunFam" id="1.20.1250.20:FF:000249">
    <property type="entry name" value="facilitated trehalose transporter Tret1"/>
    <property type="match status" value="1"/>
</dbReference>
<dbReference type="EMBL" id="CVRI01000035">
    <property type="protein sequence ID" value="CRK92768.1"/>
    <property type="molecule type" value="Genomic_DNA"/>
</dbReference>
<gene>
    <name evidence="10" type="ORF">CLUMA_CG006249</name>
</gene>
<feature type="domain" description="Major facilitator superfamily (MFS) profile" evidence="9">
    <location>
        <begin position="49"/>
        <end position="496"/>
    </location>
</feature>
<feature type="transmembrane region" description="Helical" evidence="8">
    <location>
        <begin position="94"/>
        <end position="114"/>
    </location>
</feature>
<evidence type="ECO:0000313" key="11">
    <source>
        <dbReference type="Proteomes" id="UP000183832"/>
    </source>
</evidence>
<dbReference type="AlphaFoldDB" id="A0A1J1HXG6"/>
<organism evidence="10 11">
    <name type="scientific">Clunio marinus</name>
    <dbReference type="NCBI Taxonomy" id="568069"/>
    <lineage>
        <taxon>Eukaryota</taxon>
        <taxon>Metazoa</taxon>
        <taxon>Ecdysozoa</taxon>
        <taxon>Arthropoda</taxon>
        <taxon>Hexapoda</taxon>
        <taxon>Insecta</taxon>
        <taxon>Pterygota</taxon>
        <taxon>Neoptera</taxon>
        <taxon>Endopterygota</taxon>
        <taxon>Diptera</taxon>
        <taxon>Nematocera</taxon>
        <taxon>Chironomoidea</taxon>
        <taxon>Chironomidae</taxon>
        <taxon>Clunio</taxon>
    </lineage>
</organism>
<evidence type="ECO:0000256" key="6">
    <source>
        <dbReference type="ARBA" id="ARBA00023180"/>
    </source>
</evidence>
<evidence type="ECO:0000256" key="3">
    <source>
        <dbReference type="ARBA" id="ARBA00022692"/>
    </source>
</evidence>
<dbReference type="Gene3D" id="1.20.1250.20">
    <property type="entry name" value="MFS general substrate transporter like domains"/>
    <property type="match status" value="1"/>
</dbReference>
<evidence type="ECO:0000256" key="4">
    <source>
        <dbReference type="ARBA" id="ARBA00022989"/>
    </source>
</evidence>
<comment type="similarity">
    <text evidence="7">Belongs to the major facilitator superfamily. Sugar transporter (TC 2.A.1.1) family.</text>
</comment>
<dbReference type="InterPro" id="IPR005829">
    <property type="entry name" value="Sugar_transporter_CS"/>
</dbReference>
<feature type="transmembrane region" description="Helical" evidence="8">
    <location>
        <begin position="441"/>
        <end position="461"/>
    </location>
</feature>
<comment type="subcellular location">
    <subcellularLocation>
        <location evidence="1">Cell membrane</location>
        <topology evidence="1">Multi-pass membrane protein</topology>
    </subcellularLocation>
</comment>
<evidence type="ECO:0000256" key="7">
    <source>
        <dbReference type="RuleBase" id="RU003346"/>
    </source>
</evidence>
<dbReference type="PRINTS" id="PR00171">
    <property type="entry name" value="SUGRTRNSPORT"/>
</dbReference>
<dbReference type="InterPro" id="IPR020846">
    <property type="entry name" value="MFS_dom"/>
</dbReference>
<keyword evidence="11" id="KW-1185">Reference proteome</keyword>
<dbReference type="InterPro" id="IPR044775">
    <property type="entry name" value="MFS_ERD6/Tret1-like"/>
</dbReference>
<evidence type="ECO:0000256" key="8">
    <source>
        <dbReference type="SAM" id="Phobius"/>
    </source>
</evidence>
<name>A0A1J1HXG6_9DIPT</name>
<feature type="transmembrane region" description="Helical" evidence="8">
    <location>
        <begin position="473"/>
        <end position="492"/>
    </location>
</feature>
<dbReference type="STRING" id="568069.A0A1J1HXG6"/>
<keyword evidence="2" id="KW-1003">Cell membrane</keyword>
<dbReference type="Pfam" id="PF00083">
    <property type="entry name" value="Sugar_tr"/>
    <property type="match status" value="1"/>
</dbReference>
<dbReference type="NCBIfam" id="TIGR00879">
    <property type="entry name" value="SP"/>
    <property type="match status" value="1"/>
</dbReference>
<feature type="transmembrane region" description="Helical" evidence="8">
    <location>
        <begin position="51"/>
        <end position="74"/>
    </location>
</feature>
<dbReference type="SUPFAM" id="SSF103473">
    <property type="entry name" value="MFS general substrate transporter"/>
    <property type="match status" value="1"/>
</dbReference>
<keyword evidence="6" id="KW-0325">Glycoprotein</keyword>
<protein>
    <submittedName>
        <fullName evidence="10">CLUMA_CG006249, isoform A</fullName>
    </submittedName>
</protein>
<feature type="transmembrane region" description="Helical" evidence="8">
    <location>
        <begin position="304"/>
        <end position="327"/>
    </location>
</feature>
<keyword evidence="3 8" id="KW-0812">Transmembrane</keyword>
<sequence length="548" mass="60824">MTTEESNTFLIGNKNDIKPNIVSKNMAVTLSATDAEKQNIKNERGKAFRQVVAAFIANIGPVNTGLIFGFSAVVIPQLQSKNSSIPIDESQASWIASLSSLSTPFGCILGGYLMDNIGRKKTLIFTEIPMIIGWMFIFTSHLEFVRNIFGASGVKMIYTGRLLTGLGSGMVGAPARIYTSEVTQPHLRGMLTALSSVGLSFGVLFQYSMGALLSWQTLSLVSSVVPLIALIGMLLVPETPNYLVSHQQPQKAAQSLAKLRGSSYNVEREIHQLEEFAKKINSKNKTSAKEILQSLLAPSCLKPFGILFIYFMLYQFSGVNTITFYAVEIFQDSGTNLDKYTCTVILGALRFTFTILACILLRRSGRRPLSFISGFGCGITMIGLGIYMRYKAIWDAQNIAPVHTWIPVACIFIFMITCTLGFLVVPWVMIGELYPMKIRGIVGGMTTCAAHCFVFIVVKTYPFMTHLIERHGVFILYGCISFVGGIFFYFYLPETKGRTLQEIEDYFSGRIATLKVNKNYSTTPVDIYEKGILLPNENNNRLQEKNLK</sequence>
<evidence type="ECO:0000256" key="5">
    <source>
        <dbReference type="ARBA" id="ARBA00023136"/>
    </source>
</evidence>
<dbReference type="InterPro" id="IPR036259">
    <property type="entry name" value="MFS_trans_sf"/>
</dbReference>
<evidence type="ECO:0000313" key="10">
    <source>
        <dbReference type="EMBL" id="CRK92768.1"/>
    </source>
</evidence>
<dbReference type="CDD" id="cd17358">
    <property type="entry name" value="MFS_GLUT6_8_Class3_like"/>
    <property type="match status" value="1"/>
</dbReference>
<accession>A0A1J1HXG6</accession>
<feature type="transmembrane region" description="Helical" evidence="8">
    <location>
        <begin position="162"/>
        <end position="179"/>
    </location>
</feature>
<dbReference type="PANTHER" id="PTHR48021:SF7">
    <property type="entry name" value="RH09188P"/>
    <property type="match status" value="1"/>
</dbReference>
<evidence type="ECO:0000256" key="2">
    <source>
        <dbReference type="ARBA" id="ARBA00022475"/>
    </source>
</evidence>
<feature type="transmembrane region" description="Helical" evidence="8">
    <location>
        <begin position="123"/>
        <end position="142"/>
    </location>
</feature>
<feature type="transmembrane region" description="Helical" evidence="8">
    <location>
        <begin position="339"/>
        <end position="361"/>
    </location>
</feature>
<evidence type="ECO:0000256" key="1">
    <source>
        <dbReference type="ARBA" id="ARBA00004651"/>
    </source>
</evidence>
<feature type="transmembrane region" description="Helical" evidence="8">
    <location>
        <begin position="215"/>
        <end position="236"/>
    </location>
</feature>
<dbReference type="GO" id="GO:0005886">
    <property type="term" value="C:plasma membrane"/>
    <property type="evidence" value="ECO:0007669"/>
    <property type="project" value="UniProtKB-SubCell"/>
</dbReference>
<keyword evidence="5 8" id="KW-0472">Membrane</keyword>
<dbReference type="PANTHER" id="PTHR48021">
    <property type="match status" value="1"/>
</dbReference>
<dbReference type="InterPro" id="IPR050549">
    <property type="entry name" value="MFS_Trehalose_Transporter"/>
</dbReference>
<dbReference type="OrthoDB" id="6612291at2759"/>
<dbReference type="InterPro" id="IPR005828">
    <property type="entry name" value="MFS_sugar_transport-like"/>
</dbReference>
<dbReference type="InterPro" id="IPR003663">
    <property type="entry name" value="Sugar/inositol_transpt"/>
</dbReference>
<reference evidence="10 11" key="1">
    <citation type="submission" date="2015-04" db="EMBL/GenBank/DDBJ databases">
        <authorList>
            <person name="Syromyatnikov M.Y."/>
            <person name="Popov V.N."/>
        </authorList>
    </citation>
    <scope>NUCLEOTIDE SEQUENCE [LARGE SCALE GENOMIC DNA]</scope>
</reference>